<dbReference type="PROSITE" id="PS50005">
    <property type="entry name" value="TPR"/>
    <property type="match status" value="1"/>
</dbReference>
<feature type="repeat" description="TPR" evidence="1">
    <location>
        <begin position="551"/>
        <end position="584"/>
    </location>
</feature>
<evidence type="ECO:0000313" key="3">
    <source>
        <dbReference type="EMBL" id="MBL0685511.1"/>
    </source>
</evidence>
<keyword evidence="3" id="KW-0675">Receptor</keyword>
<sequence length="745" mass="84318">MGKHTVILLAFFCFTFTFAKDLPIKDIKSVAIYWDASLSQKDKKIEKEFEFLDAYFKTHANLQVKLAIFNTAVIAEETFDVKSSNWTKLKEKLKDVVYDGASDFSLVNTEISEEMLLFFTDGKGNFGNFEASLYSPRIITISSKADIDKKFLHNTAFYNRGYFVNLLEFDIPSSIKAITGEVIMPKMEFVTEKNLDASKNYVSGIVVGKTDGLSNVNITVNDKNRGTITDENGNYKIAAEPGDVLVFSSLDMKSAVVEVGDKEIINVQLTELINELGPAIIKTRKGEEEELINNGNQLVNKKALGYAVQSIDSEDIGDDRNTLGRAIAGKFSGVSTGNVDNASLTIIRGMNSILGNNFALFVVNGIPVPRSRIDAQANYDFINPNDIADVTVLKGYAATNRFGAQGRNGVILITTKNAVANFTSAEENNPDKTVEIEYKPYTSSLQVSQESDSNFVSMLKKSPDVEQGYSKYLDLLSSNEDNVSFFLECSDYFFSKNKKDKGVRVLSNLAELYSKDISVLKILAFHLEKHNLYDQAELVYKRIINISPALSQAYLDLANTYSAEKKYKESIEMFKKITNNKIKEIQTFDGLNNQITNDFRGLLKKRNQSWKTNNIDQKYFICPTYPVRVVVEWSHPETEFNFRFVNSKKQYFSVPHNLEDNRNRMRKEIKEGFTSDEYILSDIEPGRWYLDVVLPDGYKMDTKYPKVLKIKVFTKFGTLSENVETHLVNLDRISKNRIVTSFTIQ</sequence>
<dbReference type="InterPro" id="IPR012910">
    <property type="entry name" value="Plug_dom"/>
</dbReference>
<comment type="caution">
    <text evidence="3">The sequence shown here is derived from an EMBL/GenBank/DDBJ whole genome shotgun (WGS) entry which is preliminary data.</text>
</comment>
<organism evidence="3 4">
    <name type="scientific">Aquimarina mytili</name>
    <dbReference type="NCBI Taxonomy" id="874423"/>
    <lineage>
        <taxon>Bacteria</taxon>
        <taxon>Pseudomonadati</taxon>
        <taxon>Bacteroidota</taxon>
        <taxon>Flavobacteriia</taxon>
        <taxon>Flavobacteriales</taxon>
        <taxon>Flavobacteriaceae</taxon>
        <taxon>Aquimarina</taxon>
    </lineage>
</organism>
<dbReference type="AlphaFoldDB" id="A0A937DD08"/>
<dbReference type="Gene3D" id="2.170.130.10">
    <property type="entry name" value="TonB-dependent receptor, plug domain"/>
    <property type="match status" value="1"/>
</dbReference>
<gene>
    <name evidence="3" type="ORF">JJQ60_18395</name>
</gene>
<dbReference type="Pfam" id="PF13715">
    <property type="entry name" value="CarbopepD_reg_2"/>
    <property type="match status" value="1"/>
</dbReference>
<evidence type="ECO:0000256" key="1">
    <source>
        <dbReference type="PROSITE-ProRule" id="PRU00339"/>
    </source>
</evidence>
<keyword evidence="4" id="KW-1185">Reference proteome</keyword>
<reference evidence="3" key="1">
    <citation type="submission" date="2021-01" db="EMBL/GenBank/DDBJ databases">
        <authorList>
            <person name="Zhong Y.L."/>
        </authorList>
    </citation>
    <scope>NUCLEOTIDE SEQUENCE</scope>
    <source>
        <strain evidence="3">KCTC 23302</strain>
    </source>
</reference>
<dbReference type="InterPro" id="IPR019734">
    <property type="entry name" value="TPR_rpt"/>
</dbReference>
<dbReference type="InterPro" id="IPR037066">
    <property type="entry name" value="Plug_dom_sf"/>
</dbReference>
<dbReference type="Pfam" id="PF07715">
    <property type="entry name" value="Plug"/>
    <property type="match status" value="1"/>
</dbReference>
<dbReference type="Gene3D" id="1.25.40.10">
    <property type="entry name" value="Tetratricopeptide repeat domain"/>
    <property type="match status" value="1"/>
</dbReference>
<dbReference type="RefSeq" id="WP_201923683.1">
    <property type="nucleotide sequence ID" value="NZ_BAABAX010000012.1"/>
</dbReference>
<dbReference type="SUPFAM" id="SSF49464">
    <property type="entry name" value="Carboxypeptidase regulatory domain-like"/>
    <property type="match status" value="1"/>
</dbReference>
<dbReference type="SUPFAM" id="SSF48452">
    <property type="entry name" value="TPR-like"/>
    <property type="match status" value="1"/>
</dbReference>
<keyword evidence="1" id="KW-0802">TPR repeat</keyword>
<proteinExistence type="predicted"/>
<name>A0A937DD08_9FLAO</name>
<dbReference type="SUPFAM" id="SSF56935">
    <property type="entry name" value="Porins"/>
    <property type="match status" value="1"/>
</dbReference>
<feature type="domain" description="TonB-dependent receptor plug" evidence="2">
    <location>
        <begin position="302"/>
        <end position="410"/>
    </location>
</feature>
<dbReference type="Proteomes" id="UP000651057">
    <property type="component" value="Unassembled WGS sequence"/>
</dbReference>
<dbReference type="InterPro" id="IPR011990">
    <property type="entry name" value="TPR-like_helical_dom_sf"/>
</dbReference>
<accession>A0A937DD08</accession>
<evidence type="ECO:0000313" key="4">
    <source>
        <dbReference type="Proteomes" id="UP000651057"/>
    </source>
</evidence>
<protein>
    <submittedName>
        <fullName evidence="3">TonB-dependent receptor plug domain-containing protein</fullName>
    </submittedName>
</protein>
<dbReference type="InterPro" id="IPR008969">
    <property type="entry name" value="CarboxyPept-like_regulatory"/>
</dbReference>
<dbReference type="EMBL" id="JAERQJ010000009">
    <property type="protein sequence ID" value="MBL0685511.1"/>
    <property type="molecule type" value="Genomic_DNA"/>
</dbReference>
<evidence type="ECO:0000259" key="2">
    <source>
        <dbReference type="Pfam" id="PF07715"/>
    </source>
</evidence>